<evidence type="ECO:0000313" key="2">
    <source>
        <dbReference type="Proteomes" id="UP000348942"/>
    </source>
</evidence>
<organism evidence="1 2">
    <name type="scientific">Vibrio algicola</name>
    <dbReference type="NCBI Taxonomy" id="2662262"/>
    <lineage>
        <taxon>Bacteria</taxon>
        <taxon>Pseudomonadati</taxon>
        <taxon>Pseudomonadota</taxon>
        <taxon>Gammaproteobacteria</taxon>
        <taxon>Vibrionales</taxon>
        <taxon>Vibrionaceae</taxon>
        <taxon>Vibrio</taxon>
    </lineage>
</organism>
<proteinExistence type="predicted"/>
<dbReference type="InterPro" id="IPR020518">
    <property type="entry name" value="Tscrpt_reg_PrtN"/>
</dbReference>
<dbReference type="Proteomes" id="UP000348942">
    <property type="component" value="Chromosome 1"/>
</dbReference>
<sequence length="95" mass="11114">MKKKQENTVTMTHHILLAQFSNRLLIPVEELAESYLGIAVNTAKRKAKSNELPFPCFKMGMSQKSPYVVHLVELVKYIDKRTNEARGLWNEYQYR</sequence>
<gene>
    <name evidence="1" type="ORF">GFB47_10180</name>
</gene>
<accession>A0A5Q0TKS7</accession>
<dbReference type="AlphaFoldDB" id="A0A5Q0TKS7"/>
<protein>
    <recommendedName>
        <fullName evidence="3">Pyocin activator protein PrtN</fullName>
    </recommendedName>
</protein>
<evidence type="ECO:0000313" key="1">
    <source>
        <dbReference type="EMBL" id="QGA65727.1"/>
    </source>
</evidence>
<reference evidence="1 2" key="1">
    <citation type="submission" date="2019-10" db="EMBL/GenBank/DDBJ databases">
        <title>Vibrio sp. nov., isolated from Coralline algae surface.</title>
        <authorList>
            <person name="Geng Y."/>
            <person name="Zhang X."/>
        </authorList>
    </citation>
    <scope>NUCLEOTIDE SEQUENCE [LARGE SCALE GENOMIC DNA]</scope>
    <source>
        <strain evidence="1 2">SM1977</strain>
    </source>
</reference>
<evidence type="ECO:0008006" key="3">
    <source>
        <dbReference type="Google" id="ProtNLM"/>
    </source>
</evidence>
<dbReference type="EMBL" id="CP045699">
    <property type="protein sequence ID" value="QGA65727.1"/>
    <property type="molecule type" value="Genomic_DNA"/>
</dbReference>
<keyword evidence="2" id="KW-1185">Reference proteome</keyword>
<dbReference type="RefSeq" id="WP_134277953.1">
    <property type="nucleotide sequence ID" value="NZ_CP045699.1"/>
</dbReference>
<name>A0A5Q0TKS7_9VIBR</name>
<dbReference type="GO" id="GO:0006355">
    <property type="term" value="P:regulation of DNA-templated transcription"/>
    <property type="evidence" value="ECO:0007669"/>
    <property type="project" value="InterPro"/>
</dbReference>
<dbReference type="Pfam" id="PF11112">
    <property type="entry name" value="PyocinActivator"/>
    <property type="match status" value="1"/>
</dbReference>